<dbReference type="InterPro" id="IPR010314">
    <property type="entry name" value="E3_Ub_ligase_DUF913"/>
</dbReference>
<feature type="region of interest" description="Disordered" evidence="2">
    <location>
        <begin position="2486"/>
        <end position="2516"/>
    </location>
</feature>
<keyword evidence="1 4" id="KW-0808">Transferase</keyword>
<feature type="region of interest" description="Disordered" evidence="2">
    <location>
        <begin position="1794"/>
        <end position="1845"/>
    </location>
</feature>
<gene>
    <name evidence="4" type="ORF">MCUN1_002092</name>
</gene>
<dbReference type="InterPro" id="IPR016024">
    <property type="entry name" value="ARM-type_fold"/>
</dbReference>
<dbReference type="Gene3D" id="1.25.10.10">
    <property type="entry name" value="Leucine-rich Repeat Variant"/>
    <property type="match status" value="1"/>
</dbReference>
<name>A0AAF0ERF4_9BASI</name>
<dbReference type="GO" id="GO:0061630">
    <property type="term" value="F:ubiquitin protein ligase activity"/>
    <property type="evidence" value="ECO:0007669"/>
    <property type="project" value="UniProtKB-EC"/>
</dbReference>
<dbReference type="Pfam" id="PF14377">
    <property type="entry name" value="UBM"/>
    <property type="match status" value="2"/>
</dbReference>
<feature type="compositionally biased region" description="Low complexity" evidence="2">
    <location>
        <begin position="2629"/>
        <end position="2642"/>
    </location>
</feature>
<dbReference type="InterPro" id="IPR011989">
    <property type="entry name" value="ARM-like"/>
</dbReference>
<protein>
    <submittedName>
        <fullName evidence="4">HECT-type E3 ubiquitin transferase</fullName>
        <ecNumber evidence="4">2.3.2.26</ecNumber>
    </submittedName>
</protein>
<accession>A0AAF0ERF4</accession>
<dbReference type="Proteomes" id="UP001219933">
    <property type="component" value="Chromosome 3"/>
</dbReference>
<dbReference type="InterPro" id="IPR015940">
    <property type="entry name" value="UBA"/>
</dbReference>
<dbReference type="Gene3D" id="1.10.8.10">
    <property type="entry name" value="DNA helicase RuvA subunit, C-terminal domain"/>
    <property type="match status" value="1"/>
</dbReference>
<evidence type="ECO:0000256" key="2">
    <source>
        <dbReference type="SAM" id="MobiDB-lite"/>
    </source>
</evidence>
<keyword evidence="4" id="KW-0012">Acyltransferase</keyword>
<feature type="compositionally biased region" description="Basic and acidic residues" evidence="2">
    <location>
        <begin position="1796"/>
        <end position="1809"/>
    </location>
</feature>
<feature type="region of interest" description="Disordered" evidence="2">
    <location>
        <begin position="2210"/>
        <end position="2289"/>
    </location>
</feature>
<reference evidence="4" key="1">
    <citation type="submission" date="2023-03" db="EMBL/GenBank/DDBJ databases">
        <title>Mating type loci evolution in Malassezia.</title>
        <authorList>
            <person name="Coelho M.A."/>
        </authorList>
    </citation>
    <scope>NUCLEOTIDE SEQUENCE</scope>
    <source>
        <strain evidence="4">CBS 11721</strain>
    </source>
</reference>
<dbReference type="Pfam" id="PF06025">
    <property type="entry name" value="DUF913"/>
    <property type="match status" value="1"/>
</dbReference>
<feature type="region of interest" description="Disordered" evidence="2">
    <location>
        <begin position="2613"/>
        <end position="2668"/>
    </location>
</feature>
<organism evidence="4 5">
    <name type="scientific">Malassezia cuniculi</name>
    <dbReference type="NCBI Taxonomy" id="948313"/>
    <lineage>
        <taxon>Eukaryota</taxon>
        <taxon>Fungi</taxon>
        <taxon>Dikarya</taxon>
        <taxon>Basidiomycota</taxon>
        <taxon>Ustilaginomycotina</taxon>
        <taxon>Malasseziomycetes</taxon>
        <taxon>Malasseziales</taxon>
        <taxon>Malasseziaceae</taxon>
        <taxon>Malassezia</taxon>
    </lineage>
</organism>
<feature type="compositionally biased region" description="Pro residues" evidence="2">
    <location>
        <begin position="2385"/>
        <end position="2396"/>
    </location>
</feature>
<feature type="region of interest" description="Disordered" evidence="2">
    <location>
        <begin position="1857"/>
        <end position="1956"/>
    </location>
</feature>
<dbReference type="InterPro" id="IPR010309">
    <property type="entry name" value="E3_Ub_ligase_DUF908"/>
</dbReference>
<dbReference type="EC" id="2.3.2.26" evidence="4"/>
<dbReference type="EMBL" id="CP119879">
    <property type="protein sequence ID" value="WFD35241.1"/>
    <property type="molecule type" value="Genomic_DNA"/>
</dbReference>
<feature type="compositionally biased region" description="Low complexity" evidence="2">
    <location>
        <begin position="2273"/>
        <end position="2283"/>
    </location>
</feature>
<feature type="compositionally biased region" description="Acidic residues" evidence="2">
    <location>
        <begin position="1901"/>
        <end position="1947"/>
    </location>
</feature>
<evidence type="ECO:0000313" key="4">
    <source>
        <dbReference type="EMBL" id="WFD35241.1"/>
    </source>
</evidence>
<dbReference type="InterPro" id="IPR009060">
    <property type="entry name" value="UBA-like_sf"/>
</dbReference>
<feature type="compositionally biased region" description="Basic and acidic residues" evidence="2">
    <location>
        <begin position="2210"/>
        <end position="2241"/>
    </location>
</feature>
<dbReference type="SUPFAM" id="SSF46934">
    <property type="entry name" value="UBA-like"/>
    <property type="match status" value="1"/>
</dbReference>
<dbReference type="SMART" id="SM00165">
    <property type="entry name" value="UBA"/>
    <property type="match status" value="1"/>
</dbReference>
<feature type="domain" description="UBA" evidence="3">
    <location>
        <begin position="1155"/>
        <end position="1195"/>
    </location>
</feature>
<feature type="compositionally biased region" description="Basic and acidic residues" evidence="2">
    <location>
        <begin position="2367"/>
        <end position="2379"/>
    </location>
</feature>
<evidence type="ECO:0000313" key="5">
    <source>
        <dbReference type="Proteomes" id="UP001219933"/>
    </source>
</evidence>
<feature type="compositionally biased region" description="Acidic residues" evidence="2">
    <location>
        <begin position="1862"/>
        <end position="1877"/>
    </location>
</feature>
<evidence type="ECO:0000256" key="1">
    <source>
        <dbReference type="ARBA" id="ARBA00022679"/>
    </source>
</evidence>
<sequence>MKITKTPKRQPEVVPEVASLCATLTETPEAELSGVIAQLPYWTWPRGDLYTWVPVLNRFDEIMERIIAEHDMVPFQQKAFAPETKELLLHMLTFSRLLLENCMNRKLYASIDRVDKLLATDDMEVLEAALYLLLRPAQQLSGPGSSRHDLGVPRNRLSTLAVVWPVREAGIELSEAVGPSPRALQSINYSYYIRCAPDAPSQNIPVEGSVRVSIRDLHGSAQSKMAEVDRTNMSPEEQFELFHRVRIGLAFGNADARRRAVTCRLLSIACYSHAVSQGTANSQLFLYEPGIVQHIAALISSSDAWLTAVSLYALEGLGHHRNHLQELLSAVNASVSHGILLQTLQEMIGLLQNGFSCSQSDADAFIDSMISLVAFITTTVSGGSMVIGAGLIPQLVTISTIVSHDNYLVQRTSTRAIGLLDSIIYGYAPAFDVFCAANGVEKLVGRVSEEVNSAIKEAQASSVPYRLAYGRVALLRIILKLFAHLMTTPGTGEGLRNLIDTPLTPSLRLIMEHHTLFGSHTLAHAINITAIFVHNEPTLLPIIQEKRLFEAFLGVMHEPLDASFEVLTAATTAVGALSLNDAGIKVLTKEPVVSALISCLGHSTYTRVLLERDNANLFGSAFDELVRHHPNFRKQVSEAVLGVIDSIINEGRQYNPPEDEEVRSQFGLVPAEAPSIGQPIVREEDTALDSTDNVGQISRDPPQPVVLMDVLCRFLEGLLRNPSHAVDFVEIDGLVRLVPFYGLPCLPYNFAASASADSYVSVLRHIIDVNPTAVAVQLLKELSAATTAAMSLLAPSAEGTSRIASLLSLGDVNEANAAFRTLVNLCARVHLISDMFQTFSSGEQKVSLTFLEVAADNSFMSIGEIGELLRTATWEAMLFKAAVSGINEDSSPLGRNVRALRYVATQTPAALRSFIGEIVSLTMQRRVFKPHYFRKSISAAESCAKMLISYLEPRTGASRENTFAELSHNIAFVASMLFDFQGKSVVNIYTVVLVAFEKAGGLASLGRIVKSCRTEMPTAEGALRTHLVGSLRATLSIFRHLAEAQKISPSIRDLPICEGEANAAPPVDAIDFAVTLRSAAYDIFVDMLKEPWLKDLPIDVVRLFLSTLHVMSVPESLSMSQKARLAPFDQVTDELTIQMLFPFVNMVATDEPFPEVDQDALENLVNMGFGRLGAHFALWRTNGDLSMATTFLLSHNKVAQFSGEISPELQAQRTKKKEFEHKCKTTLPRILERAIQLSETHGQVAFEIRDITNAIVKSNKNAGECFELVTGTLDYELDTLASRLHAAVLLFSNTTVQQSLPWDVVCPFGYRLIDLVLAKGREWPKWISAALLCLCFVYGMADVPPKVDILSRTDIMQGETSGPLLSPDQVKLRDHFSSLLDYLLWCLDQEMEHSDRLAVFRLACVITRRSENAVAFVEKGGVQKLLHAFNTRDLSSISGCQKLVMIVLRHIAEVGSTLSATMRTEVSCWVHQKLHPRSSDGGSFSRGMAFASLRDPEAFLESAMKIVKVNEMRTGGESFLALQDEQPPLEAEPGYDAAVHVLLDELYEVAQQLPEEAPASANEDAESKMQTDDADDASEDKKKSALVAAEDARKGYAIFIMQCLTELLQSYIPSKHSFLVYSRDGKSALSLFLTDLVPAGFVHGRSKEGLRLRMAVSNWAMSAVVALGSGDIADTEKEVPPLVVSARKSLLDGLCRALKDTTTSSEQIEIRYGRLYALSDLCSRLIAPRPNGRDRKLTQELSLHMAKTMLEKNFVNVLTTALSHVDLGLPSVKALLDSILRPLELLTAVANKMAKARRDEPVEDAKLSESDSYSDATDVSDEYGSVQSFSDEEDSGDAPDFYRNSALGMHTGEMEQGHYDEEMSDSEEEVEVEEYTDSEEHSELSTDMESLDGDSTHVVEVMDEDDDDDDDEHDDDDDDDDDEGTLSEGSDSDEGDFYDDDELEFEGNPESINVGPMSDSVSGLLAALDNMGDSGIIEPEDDEAEDFFSEDIGQLEIEEDMPGDDNMQAPWPGRRIGRDQMNPFVVHHPAPGVAHGVRVMSPGSWFNMEPSDPAQPSHPLLQDENTRRRRAMNPGYTDWTRSVENLVGGGTMQFLEMLLNSATNAGADTSIRIEIPEHGHGTQRINISNVPHGQSDTQGQNGGLDIIRESQQFTTENTRNRWNDEMLLLHAQGGTDRGDRFRAHLINKLSPEYFENQRREEQAKLDAIKERNRRQLEEKDSQRQREQEAQRLRESKERLEQLEIEANRNSGQDAEMEPAETSSARNEAQPRESQAQAQAQSQSQDERVTVQVRGLTVDLTGTGVDPTFLEALPDDLREEALLSQNLGDRLAQASGASLGIVPGSVASLGIVPDFLNALPPELRAELTRHTERTPRREQTEETISPPNPPRESPPVQPSHAFQPFKRKPAPPRDAIQLLDRAGIATLVRLLYFPEMSTRQSSLYKILVHLSENSRSRTELLNLLLMVLADGTADAMAVERSFSAMSSRASRGVSTPTRNRRGMPNMPETPGTPSSAPISIIGNEAPGLVAQRSVEALCHLTQANSQAALYFLREDVRAPKKAKSRERAEMAEKGSAPVNVLLGLLQKDSILNNSQLVDAVISLINGVTKPLDDFKEEEESDDAATHNPAAEESTAGSSAAGTSNADATLRGPPATPSHETPSKPLETPGAAEDPLALVRAPHIPHECLEAVVRPLTTAISSRGFQQTLSVFLHLSHISGAREVISKALQRLANSASASLVNDLDGLISSLPPAAEEDAEEDAAELPLPAAGTARLQSAALTKLASPASAQAVFLRSLRALEYLYVGR</sequence>
<dbReference type="InterPro" id="IPR025527">
    <property type="entry name" value="HUWE1/Rev1_UBM"/>
</dbReference>
<proteinExistence type="predicted"/>
<feature type="region of interest" description="Disordered" evidence="2">
    <location>
        <begin position="2367"/>
        <end position="2410"/>
    </location>
</feature>
<dbReference type="SUPFAM" id="SSF48371">
    <property type="entry name" value="ARM repeat"/>
    <property type="match status" value="1"/>
</dbReference>
<evidence type="ECO:0000259" key="3">
    <source>
        <dbReference type="PROSITE" id="PS50030"/>
    </source>
</evidence>
<dbReference type="Pfam" id="PF06012">
    <property type="entry name" value="DUF908"/>
    <property type="match status" value="2"/>
</dbReference>
<dbReference type="PROSITE" id="PS50030">
    <property type="entry name" value="UBA"/>
    <property type="match status" value="1"/>
</dbReference>
<keyword evidence="5" id="KW-1185">Reference proteome</keyword>
<feature type="region of interest" description="Disordered" evidence="2">
    <location>
        <begin position="1556"/>
        <end position="1582"/>
    </location>
</feature>